<dbReference type="EMBL" id="JBHUOX010000031">
    <property type="protein sequence ID" value="MFD3003510.1"/>
    <property type="molecule type" value="Genomic_DNA"/>
</dbReference>
<evidence type="ECO:0000313" key="2">
    <source>
        <dbReference type="Proteomes" id="UP001597641"/>
    </source>
</evidence>
<sequence length="136" mass="15825">MEHIIAFNREVADLVKRFPEHQAIKVIEKYRVKCKPSSYYLALDYLGLKIGMEYQAIKIIDTDRDEVEGYIPAIKFRKGNPLHEVGEDGVWVKPLRHDPMPSYSKCHTFLAKEYVYTLMQITDLEKYAFGDGILVL</sequence>
<dbReference type="Proteomes" id="UP001597641">
    <property type="component" value="Unassembled WGS sequence"/>
</dbReference>
<proteinExistence type="predicted"/>
<keyword evidence="2" id="KW-1185">Reference proteome</keyword>
<gene>
    <name evidence="1" type="ORF">ACFS7Z_24340</name>
</gene>
<protein>
    <submittedName>
        <fullName evidence="1">Uncharacterized protein</fullName>
    </submittedName>
</protein>
<organism evidence="1 2">
    <name type="scientific">Pontibacter toksunensis</name>
    <dbReference type="NCBI Taxonomy" id="1332631"/>
    <lineage>
        <taxon>Bacteria</taxon>
        <taxon>Pseudomonadati</taxon>
        <taxon>Bacteroidota</taxon>
        <taxon>Cytophagia</taxon>
        <taxon>Cytophagales</taxon>
        <taxon>Hymenobacteraceae</taxon>
        <taxon>Pontibacter</taxon>
    </lineage>
</organism>
<name>A0ABW6C0A2_9BACT</name>
<accession>A0ABW6C0A2</accession>
<dbReference type="RefSeq" id="WP_377491046.1">
    <property type="nucleotide sequence ID" value="NZ_JBHUOX010000031.1"/>
</dbReference>
<reference evidence="2" key="1">
    <citation type="journal article" date="2019" name="Int. J. Syst. Evol. Microbiol.">
        <title>The Global Catalogue of Microorganisms (GCM) 10K type strain sequencing project: providing services to taxonomists for standard genome sequencing and annotation.</title>
        <authorList>
            <consortium name="The Broad Institute Genomics Platform"/>
            <consortium name="The Broad Institute Genome Sequencing Center for Infectious Disease"/>
            <person name="Wu L."/>
            <person name="Ma J."/>
        </authorList>
    </citation>
    <scope>NUCLEOTIDE SEQUENCE [LARGE SCALE GENOMIC DNA]</scope>
    <source>
        <strain evidence="2">KCTC 23984</strain>
    </source>
</reference>
<comment type="caution">
    <text evidence="1">The sequence shown here is derived from an EMBL/GenBank/DDBJ whole genome shotgun (WGS) entry which is preliminary data.</text>
</comment>
<evidence type="ECO:0000313" key="1">
    <source>
        <dbReference type="EMBL" id="MFD3003510.1"/>
    </source>
</evidence>